<evidence type="ECO:0000313" key="2">
    <source>
        <dbReference type="Proteomes" id="UP001222800"/>
    </source>
</evidence>
<dbReference type="Proteomes" id="UP001222800">
    <property type="component" value="Chromosome"/>
</dbReference>
<name>A0ABY8ED66_9FIRM</name>
<dbReference type="EMBL" id="CP120733">
    <property type="protein sequence ID" value="WFD10871.1"/>
    <property type="molecule type" value="Genomic_DNA"/>
</dbReference>
<keyword evidence="2" id="KW-1185">Reference proteome</keyword>
<reference evidence="1 2" key="1">
    <citation type="submission" date="2023-03" db="EMBL/GenBank/DDBJ databases">
        <title>Complete genome sequence of Tepidibacter sp. SWIR-1, isolated from a deep-sea hydrothermal vent.</title>
        <authorList>
            <person name="Li X."/>
        </authorList>
    </citation>
    <scope>NUCLEOTIDE SEQUENCE [LARGE SCALE GENOMIC DNA]</scope>
    <source>
        <strain evidence="1 2">SWIR-1</strain>
    </source>
</reference>
<evidence type="ECO:0000313" key="1">
    <source>
        <dbReference type="EMBL" id="WFD10871.1"/>
    </source>
</evidence>
<sequence>MKTKKVILFIVEGITDKTSLGGIIDKIVKDENVRFHITEGDITSDRFTTAKNAITKVNDHVKRFLKSNFFKKSDLLQIVHIIDTDGAYVGEEFIEIEDIEEFRYSTESIKANSVEAVLRRNEKKSQVENRLATCPKIAGIPYSMYYFSCNLEHVLHDEINMDDSMKMQVAEEFADSFYGKEEEFIEFIKNNEFVVAGDFRETWDFIKRDNNSLKRYCNFHLFFE</sequence>
<organism evidence="1 2">
    <name type="scientific">Tepidibacter hydrothermalis</name>
    <dbReference type="NCBI Taxonomy" id="3036126"/>
    <lineage>
        <taxon>Bacteria</taxon>
        <taxon>Bacillati</taxon>
        <taxon>Bacillota</taxon>
        <taxon>Clostridia</taxon>
        <taxon>Peptostreptococcales</taxon>
        <taxon>Peptostreptococcaceae</taxon>
        <taxon>Tepidibacter</taxon>
    </lineage>
</organism>
<dbReference type="RefSeq" id="WP_277732837.1">
    <property type="nucleotide sequence ID" value="NZ_CP120733.1"/>
</dbReference>
<protein>
    <submittedName>
        <fullName evidence="1">Uncharacterized protein</fullName>
    </submittedName>
</protein>
<proteinExistence type="predicted"/>
<gene>
    <name evidence="1" type="ORF">P4S50_02000</name>
</gene>
<accession>A0ABY8ED66</accession>